<protein>
    <recommendedName>
        <fullName evidence="3">Reverse transcriptase zinc-binding domain-containing protein</fullName>
    </recommendedName>
</protein>
<dbReference type="EMBL" id="JABFAD010000011">
    <property type="protein sequence ID" value="MBA0813670.1"/>
    <property type="molecule type" value="Genomic_DNA"/>
</dbReference>
<evidence type="ECO:0000313" key="1">
    <source>
        <dbReference type="EMBL" id="MBA0813670.1"/>
    </source>
</evidence>
<gene>
    <name evidence="1" type="ORF">Gohar_027500</name>
</gene>
<dbReference type="OrthoDB" id="976561at2759"/>
<evidence type="ECO:0008006" key="3">
    <source>
        <dbReference type="Google" id="ProtNLM"/>
    </source>
</evidence>
<dbReference type="Proteomes" id="UP000593560">
    <property type="component" value="Unassembled WGS sequence"/>
</dbReference>
<accession>A0A7J9HUZ1</accession>
<organism evidence="1 2">
    <name type="scientific">Gossypium harknessii</name>
    <dbReference type="NCBI Taxonomy" id="34285"/>
    <lineage>
        <taxon>Eukaryota</taxon>
        <taxon>Viridiplantae</taxon>
        <taxon>Streptophyta</taxon>
        <taxon>Embryophyta</taxon>
        <taxon>Tracheophyta</taxon>
        <taxon>Spermatophyta</taxon>
        <taxon>Magnoliopsida</taxon>
        <taxon>eudicotyledons</taxon>
        <taxon>Gunneridae</taxon>
        <taxon>Pentapetalae</taxon>
        <taxon>rosids</taxon>
        <taxon>malvids</taxon>
        <taxon>Malvales</taxon>
        <taxon>Malvaceae</taxon>
        <taxon>Malvoideae</taxon>
        <taxon>Gossypium</taxon>
    </lineage>
</organism>
<evidence type="ECO:0000313" key="2">
    <source>
        <dbReference type="Proteomes" id="UP000593560"/>
    </source>
</evidence>
<reference evidence="1 2" key="1">
    <citation type="journal article" date="2019" name="Genome Biol. Evol.">
        <title>Insights into the evolution of the New World diploid cottons (Gossypium, subgenus Houzingenia) based on genome sequencing.</title>
        <authorList>
            <person name="Grover C.E."/>
            <person name="Arick M.A. 2nd"/>
            <person name="Thrash A."/>
            <person name="Conover J.L."/>
            <person name="Sanders W.S."/>
            <person name="Peterson D.G."/>
            <person name="Frelichowski J.E."/>
            <person name="Scheffler J.A."/>
            <person name="Scheffler B.E."/>
            <person name="Wendel J.F."/>
        </authorList>
    </citation>
    <scope>NUCLEOTIDE SEQUENCE [LARGE SCALE GENOMIC DNA]</scope>
    <source>
        <strain evidence="1">0</strain>
        <tissue evidence="1">Leaf</tissue>
    </source>
</reference>
<proteinExistence type="predicted"/>
<keyword evidence="2" id="KW-1185">Reference proteome</keyword>
<sequence>MVIGDGAWNLDLFRVWLLEEVIKRIEEIPSPHSAAEVDRIIWGGTSTGSFLVKSAYEKLRESSWNPKEVWLLTNMERVRRGLGHITTCGVCGYIFEDVLYAIKNCPRARNIWNHLVPVERHDRGYDNMLIQTDSLEAVKVIQESPSNGSNSTLVRRIHPLWSWIGHWSVWHISG</sequence>
<comment type="caution">
    <text evidence="1">The sequence shown here is derived from an EMBL/GenBank/DDBJ whole genome shotgun (WGS) entry which is preliminary data.</text>
</comment>
<dbReference type="AlphaFoldDB" id="A0A7J9HUZ1"/>
<name>A0A7J9HUZ1_9ROSI</name>